<feature type="compositionally biased region" description="Low complexity" evidence="1">
    <location>
        <begin position="218"/>
        <end position="231"/>
    </location>
</feature>
<evidence type="ECO:0000259" key="2">
    <source>
        <dbReference type="PROSITE" id="PS51782"/>
    </source>
</evidence>
<dbReference type="InterPro" id="IPR036779">
    <property type="entry name" value="LysM_dom_sf"/>
</dbReference>
<evidence type="ECO:0000256" key="1">
    <source>
        <dbReference type="SAM" id="MobiDB-lite"/>
    </source>
</evidence>
<dbReference type="Proteomes" id="UP000703269">
    <property type="component" value="Unassembled WGS sequence"/>
</dbReference>
<sequence length="351" mass="38243">MMTFTPSAAPSLCLACSSSLPPHRTSEKSSGFFVTPCCNRPICPACISKNPRLARYNPCLHCLGGVGIVHAHSSTSIAHAASKPQNLDGGLHDDAVYAIGDDDEDEDDEDGLRATPGDTLLSTPSTPPPAYTELDEPPLQPSDTQQTDSEHHDRDTLQDIEDSREGSSSAPSKYYIQPKDTLVGIALKFGVDGRLLCRLNNLPPSTLRTTPHLLHTRTVLQLPPSARTSAPSTPPNGKADPDYEARRARERAEKRLQTVTKETDWRIAKAYVALAEDGDSSAPGKAEGLKKPQADASVEGRAMDQYLDDDEWEAQQRREGRGVQIPPFPYAAQSSSRKGKGPEASRRWRWP</sequence>
<dbReference type="Gene3D" id="3.10.350.10">
    <property type="entry name" value="LysM domain"/>
    <property type="match status" value="1"/>
</dbReference>
<organism evidence="3 4">
    <name type="scientific">Phanerochaete sordida</name>
    <dbReference type="NCBI Taxonomy" id="48140"/>
    <lineage>
        <taxon>Eukaryota</taxon>
        <taxon>Fungi</taxon>
        <taxon>Dikarya</taxon>
        <taxon>Basidiomycota</taxon>
        <taxon>Agaricomycotina</taxon>
        <taxon>Agaricomycetes</taxon>
        <taxon>Polyporales</taxon>
        <taxon>Phanerochaetaceae</taxon>
        <taxon>Phanerochaete</taxon>
    </lineage>
</organism>
<feature type="region of interest" description="Disordered" evidence="1">
    <location>
        <begin position="218"/>
        <end position="250"/>
    </location>
</feature>
<feature type="compositionally biased region" description="Acidic residues" evidence="1">
    <location>
        <begin position="100"/>
        <end position="110"/>
    </location>
</feature>
<feature type="region of interest" description="Disordered" evidence="1">
    <location>
        <begin position="100"/>
        <end position="174"/>
    </location>
</feature>
<dbReference type="EMBL" id="BPQB01000061">
    <property type="protein sequence ID" value="GJE96583.1"/>
    <property type="molecule type" value="Genomic_DNA"/>
</dbReference>
<keyword evidence="4" id="KW-1185">Reference proteome</keyword>
<feature type="compositionally biased region" description="Basic and acidic residues" evidence="1">
    <location>
        <begin position="148"/>
        <end position="165"/>
    </location>
</feature>
<protein>
    <submittedName>
        <fullName evidence="3">LysM peptidoglycan-binding domain-containing protein</fullName>
    </submittedName>
</protein>
<reference evidence="3 4" key="1">
    <citation type="submission" date="2021-08" db="EMBL/GenBank/DDBJ databases">
        <title>Draft Genome Sequence of Phanerochaete sordida strain YK-624.</title>
        <authorList>
            <person name="Mori T."/>
            <person name="Dohra H."/>
            <person name="Suzuki T."/>
            <person name="Kawagishi H."/>
            <person name="Hirai H."/>
        </authorList>
    </citation>
    <scope>NUCLEOTIDE SEQUENCE [LARGE SCALE GENOMIC DNA]</scope>
    <source>
        <strain evidence="3 4">YK-624</strain>
    </source>
</reference>
<feature type="compositionally biased region" description="Basic and acidic residues" evidence="1">
    <location>
        <begin position="340"/>
        <end position="351"/>
    </location>
</feature>
<feature type="compositionally biased region" description="Basic and acidic residues" evidence="1">
    <location>
        <begin position="239"/>
        <end position="250"/>
    </location>
</feature>
<dbReference type="OrthoDB" id="2107166at2759"/>
<proteinExistence type="predicted"/>
<feature type="domain" description="LysM" evidence="2">
    <location>
        <begin position="172"/>
        <end position="222"/>
    </location>
</feature>
<evidence type="ECO:0000313" key="4">
    <source>
        <dbReference type="Proteomes" id="UP000703269"/>
    </source>
</evidence>
<gene>
    <name evidence="3" type="ORF">PsYK624_127820</name>
</gene>
<dbReference type="AlphaFoldDB" id="A0A9P3LIW2"/>
<feature type="region of interest" description="Disordered" evidence="1">
    <location>
        <begin position="278"/>
        <end position="351"/>
    </location>
</feature>
<dbReference type="InterPro" id="IPR018392">
    <property type="entry name" value="LysM"/>
</dbReference>
<dbReference type="PROSITE" id="PS51782">
    <property type="entry name" value="LYSM"/>
    <property type="match status" value="1"/>
</dbReference>
<dbReference type="CDD" id="cd00118">
    <property type="entry name" value="LysM"/>
    <property type="match status" value="1"/>
</dbReference>
<dbReference type="SUPFAM" id="SSF54106">
    <property type="entry name" value="LysM domain"/>
    <property type="match status" value="1"/>
</dbReference>
<dbReference type="Pfam" id="PF01476">
    <property type="entry name" value="LysM"/>
    <property type="match status" value="1"/>
</dbReference>
<evidence type="ECO:0000313" key="3">
    <source>
        <dbReference type="EMBL" id="GJE96583.1"/>
    </source>
</evidence>
<comment type="caution">
    <text evidence="3">The sequence shown here is derived from an EMBL/GenBank/DDBJ whole genome shotgun (WGS) entry which is preliminary data.</text>
</comment>
<accession>A0A9P3LIW2</accession>
<name>A0A9P3LIW2_9APHY</name>